<organism evidence="2 3">
    <name type="scientific">Cellulomonas phragmiteti</name>
    <dbReference type="NCBI Taxonomy" id="478780"/>
    <lineage>
        <taxon>Bacteria</taxon>
        <taxon>Bacillati</taxon>
        <taxon>Actinomycetota</taxon>
        <taxon>Actinomycetes</taxon>
        <taxon>Micrococcales</taxon>
        <taxon>Cellulomonadaceae</taxon>
        <taxon>Cellulomonas</taxon>
    </lineage>
</organism>
<evidence type="ECO:0008006" key="4">
    <source>
        <dbReference type="Google" id="ProtNLM"/>
    </source>
</evidence>
<dbReference type="EMBL" id="BONP01000002">
    <property type="protein sequence ID" value="GIG38839.1"/>
    <property type="molecule type" value="Genomic_DNA"/>
</dbReference>
<dbReference type="Proteomes" id="UP000614741">
    <property type="component" value="Unassembled WGS sequence"/>
</dbReference>
<protein>
    <recommendedName>
        <fullName evidence="4">Secreted protein</fullName>
    </recommendedName>
</protein>
<reference evidence="2 3" key="1">
    <citation type="submission" date="2021-01" db="EMBL/GenBank/DDBJ databases">
        <title>Whole genome shotgun sequence of Cellulomonas phragmiteti NBRC 110785.</title>
        <authorList>
            <person name="Komaki H."/>
            <person name="Tamura T."/>
        </authorList>
    </citation>
    <scope>NUCLEOTIDE SEQUENCE [LARGE SCALE GENOMIC DNA]</scope>
    <source>
        <strain evidence="2 3">NBRC 110785</strain>
    </source>
</reference>
<sequence length="228" mass="23266">MAWSAGRGDQGSRLHPLPKGFALLRATGVVASVRRIVSDDGVEGDVMRARTGTTGRVVAATLGVGLAAVLAAAPATAAAVLEPVPTADPGPVVPGPVLPGPVLPGPVLPGPIVPRPPERPLAWEVELRDSWRSPSWKQGAGRTSVAVHLDCGNVIGGRLPQYYVQLVAEGGPSLPPVMPRPVPCGTTHTHVTEQAAGSFHLLLIKATADGSVLRGKAAVSAPPRVTPA</sequence>
<feature type="transmembrane region" description="Helical" evidence="1">
    <location>
        <begin position="57"/>
        <end position="81"/>
    </location>
</feature>
<name>A0ABQ4DHK8_9CELL</name>
<comment type="caution">
    <text evidence="2">The sequence shown here is derived from an EMBL/GenBank/DDBJ whole genome shotgun (WGS) entry which is preliminary data.</text>
</comment>
<keyword evidence="1" id="KW-0812">Transmembrane</keyword>
<gene>
    <name evidence="2" type="ORF">Cph01nite_06010</name>
</gene>
<keyword evidence="3" id="KW-1185">Reference proteome</keyword>
<evidence type="ECO:0000256" key="1">
    <source>
        <dbReference type="SAM" id="Phobius"/>
    </source>
</evidence>
<proteinExistence type="predicted"/>
<evidence type="ECO:0000313" key="3">
    <source>
        <dbReference type="Proteomes" id="UP000614741"/>
    </source>
</evidence>
<accession>A0ABQ4DHK8</accession>
<evidence type="ECO:0000313" key="2">
    <source>
        <dbReference type="EMBL" id="GIG38839.1"/>
    </source>
</evidence>
<keyword evidence="1" id="KW-1133">Transmembrane helix</keyword>
<keyword evidence="1" id="KW-0472">Membrane</keyword>